<name>A0A1X7VWT6_AMPQE</name>
<dbReference type="AlphaFoldDB" id="A0A1X7VWT6"/>
<keyword evidence="2" id="KW-0862">Zinc</keyword>
<dbReference type="PANTHER" id="PTHR10131">
    <property type="entry name" value="TNF RECEPTOR ASSOCIATED FACTOR"/>
    <property type="match status" value="1"/>
</dbReference>
<dbReference type="EnsemblMetazoa" id="XM_011411513.1">
    <property type="protein sequence ID" value="XP_011409815.1"/>
    <property type="gene ID" value="LOC105316544"/>
</dbReference>
<dbReference type="SUPFAM" id="SSF49599">
    <property type="entry name" value="TRAF domain-like"/>
    <property type="match status" value="1"/>
</dbReference>
<dbReference type="InterPro" id="IPR001841">
    <property type="entry name" value="Znf_RING"/>
</dbReference>
<keyword evidence="1 3" id="KW-0479">Metal-binding</keyword>
<feature type="coiled-coil region" evidence="4">
    <location>
        <begin position="136"/>
        <end position="163"/>
    </location>
</feature>
<dbReference type="FunCoup" id="A0A1X7VWT6">
    <property type="interactions" value="68"/>
</dbReference>
<evidence type="ECO:0000256" key="2">
    <source>
        <dbReference type="ARBA" id="ARBA00022833"/>
    </source>
</evidence>
<dbReference type="PANTHER" id="PTHR10131:SF94">
    <property type="entry name" value="TNF RECEPTOR-ASSOCIATED FACTOR 4"/>
    <property type="match status" value="1"/>
</dbReference>
<dbReference type="EnsemblMetazoa" id="Aqu2.1.43873_001">
    <property type="protein sequence ID" value="Aqu2.1.43873_001"/>
    <property type="gene ID" value="Aqu2.1.43873"/>
</dbReference>
<gene>
    <name evidence="6" type="primary">105316544</name>
</gene>
<feature type="domain" description="RING-type" evidence="5">
    <location>
        <begin position="15"/>
        <end position="57"/>
    </location>
</feature>
<dbReference type="GO" id="GO:0008270">
    <property type="term" value="F:zinc ion binding"/>
    <property type="evidence" value="ECO:0007669"/>
    <property type="project" value="UniProtKB-KW"/>
</dbReference>
<evidence type="ECO:0000259" key="5">
    <source>
        <dbReference type="PROSITE" id="PS50089"/>
    </source>
</evidence>
<dbReference type="InterPro" id="IPR013083">
    <property type="entry name" value="Znf_RING/FYVE/PHD"/>
</dbReference>
<organism evidence="6">
    <name type="scientific">Amphimedon queenslandica</name>
    <name type="common">Sponge</name>
    <dbReference type="NCBI Taxonomy" id="400682"/>
    <lineage>
        <taxon>Eukaryota</taxon>
        <taxon>Metazoa</taxon>
        <taxon>Porifera</taxon>
        <taxon>Demospongiae</taxon>
        <taxon>Heteroscleromorpha</taxon>
        <taxon>Haplosclerida</taxon>
        <taxon>Niphatidae</taxon>
        <taxon>Amphimedon</taxon>
    </lineage>
</organism>
<keyword evidence="4" id="KW-0175">Coiled coil</keyword>
<proteinExistence type="predicted"/>
<dbReference type="SUPFAM" id="SSF57850">
    <property type="entry name" value="RING/U-box"/>
    <property type="match status" value="1"/>
</dbReference>
<accession>A0A1X7VWT6</accession>
<dbReference type="PROSITE" id="PS50089">
    <property type="entry name" value="ZF_RING_2"/>
    <property type="match status" value="1"/>
</dbReference>
<dbReference type="KEGG" id="aqu:105316544"/>
<keyword evidence="1 3" id="KW-0863">Zinc-finger</keyword>
<evidence type="ECO:0000313" key="7">
    <source>
        <dbReference type="Proteomes" id="UP000007879"/>
    </source>
</evidence>
<evidence type="ECO:0000313" key="6">
    <source>
        <dbReference type="EnsemblMetazoa" id="Aqu2.1.43873_001"/>
    </source>
</evidence>
<reference evidence="7" key="1">
    <citation type="journal article" date="2010" name="Nature">
        <title>The Amphimedon queenslandica genome and the evolution of animal complexity.</title>
        <authorList>
            <person name="Srivastava M."/>
            <person name="Simakov O."/>
            <person name="Chapman J."/>
            <person name="Fahey B."/>
            <person name="Gauthier M.E."/>
            <person name="Mitros T."/>
            <person name="Richards G.S."/>
            <person name="Conaco C."/>
            <person name="Dacre M."/>
            <person name="Hellsten U."/>
            <person name="Larroux C."/>
            <person name="Putnam N.H."/>
            <person name="Stanke M."/>
            <person name="Adamska M."/>
            <person name="Darling A."/>
            <person name="Degnan S.M."/>
            <person name="Oakley T.H."/>
            <person name="Plachetzki D.C."/>
            <person name="Zhai Y."/>
            <person name="Adamski M."/>
            <person name="Calcino A."/>
            <person name="Cummins S.F."/>
            <person name="Goodstein D.M."/>
            <person name="Harris C."/>
            <person name="Jackson D.J."/>
            <person name="Leys S.P."/>
            <person name="Shu S."/>
            <person name="Woodcroft B.J."/>
            <person name="Vervoort M."/>
            <person name="Kosik K.S."/>
            <person name="Manning G."/>
            <person name="Degnan B.M."/>
            <person name="Rokhsar D.S."/>
        </authorList>
    </citation>
    <scope>NUCLEOTIDE SEQUENCE [LARGE SCALE GENOMIC DNA]</scope>
</reference>
<feature type="coiled-coil region" evidence="4">
    <location>
        <begin position="206"/>
        <end position="233"/>
    </location>
</feature>
<protein>
    <recommendedName>
        <fullName evidence="5">RING-type domain-containing protein</fullName>
    </recommendedName>
</protein>
<dbReference type="Gene3D" id="3.30.40.10">
    <property type="entry name" value="Zinc/RING finger domain, C3HC4 (zinc finger)"/>
    <property type="match status" value="1"/>
</dbReference>
<dbReference type="eggNOG" id="KOG0297">
    <property type="taxonomic scope" value="Eukaryota"/>
</dbReference>
<dbReference type="OrthoDB" id="5989761at2759"/>
<sequence length="321" mass="37157">MEGDFVEDPPDDLVCPVCLLPCKDPHLISCCGRKLCLACITGIQDSGLAEVACPCCRSNEYETMRDKLVERRVLDLKVYCKYKEKGCTWAGELRDMEFHTEDCLYRVVSCIYNCGLYCTQLGMYIHERDTCDNRPEMLLQNEIKTLKEKVSALEKKCKEKDGENESQRQLINQYKRTISDSETHTQIILRANDEVNQKFISCTESKEELQSLNEHLEAKLHSCKKKHKVLRNEMMSLLRRSGINDSDDEEDDGLLEVIEKKERNDSFADIEECSTSVASKSVQYKTPLPFELCDDIIFKKQPDFEEEKPSNDFIVPKEEDW</sequence>
<reference evidence="6" key="2">
    <citation type="submission" date="2017-05" db="UniProtKB">
        <authorList>
            <consortium name="EnsemblMetazoa"/>
        </authorList>
    </citation>
    <scope>IDENTIFICATION</scope>
</reference>
<keyword evidence="7" id="KW-1185">Reference proteome</keyword>
<evidence type="ECO:0000256" key="4">
    <source>
        <dbReference type="SAM" id="Coils"/>
    </source>
</evidence>
<evidence type="ECO:0000256" key="3">
    <source>
        <dbReference type="PROSITE-ProRule" id="PRU00175"/>
    </source>
</evidence>
<dbReference type="Proteomes" id="UP000007879">
    <property type="component" value="Unassembled WGS sequence"/>
</dbReference>
<dbReference type="InParanoid" id="A0A1X7VWT6"/>
<evidence type="ECO:0000256" key="1">
    <source>
        <dbReference type="ARBA" id="ARBA00022771"/>
    </source>
</evidence>